<dbReference type="InterPro" id="IPR034718">
    <property type="entry name" value="RlpA"/>
</dbReference>
<dbReference type="HAMAP" id="MF_02071">
    <property type="entry name" value="RlpA"/>
    <property type="match status" value="1"/>
</dbReference>
<reference evidence="7 9" key="2">
    <citation type="submission" date="2018-06" db="EMBL/GenBank/DDBJ databases">
        <title>Genomic Encyclopedia of Type Strains, Phase III (KMG-III): the genomes of soil and plant-associated and newly described type strains.</title>
        <authorList>
            <person name="Whitman W."/>
        </authorList>
    </citation>
    <scope>NUCLEOTIDE SEQUENCE [LARGE SCALE GENOMIC DNA]</scope>
    <source>
        <strain evidence="7 9">CGMCC 1.15366</strain>
    </source>
</reference>
<dbReference type="Proteomes" id="UP000287865">
    <property type="component" value="Unassembled WGS sequence"/>
</dbReference>
<evidence type="ECO:0000256" key="2">
    <source>
        <dbReference type="ARBA" id="ARBA00023316"/>
    </source>
</evidence>
<keyword evidence="1 3" id="KW-0456">Lyase</keyword>
<evidence type="ECO:0000256" key="4">
    <source>
        <dbReference type="RuleBase" id="RU003495"/>
    </source>
</evidence>
<dbReference type="OrthoDB" id="9779128at2"/>
<keyword evidence="3" id="KW-1003">Cell membrane</keyword>
<keyword evidence="3 7" id="KW-0449">Lipoprotein</keyword>
<dbReference type="EC" id="4.2.2.-" evidence="3"/>
<dbReference type="SUPFAM" id="SSF50685">
    <property type="entry name" value="Barwin-like endoglucanases"/>
    <property type="match status" value="1"/>
</dbReference>
<dbReference type="Gene3D" id="2.40.40.10">
    <property type="entry name" value="RlpA-like domain"/>
    <property type="match status" value="1"/>
</dbReference>
<dbReference type="PANTHER" id="PTHR34183">
    <property type="entry name" value="ENDOLYTIC PEPTIDOGLYCAN TRANSGLYCOSYLASE RLPA"/>
    <property type="match status" value="1"/>
</dbReference>
<name>A0A327X646_9GAMM</name>
<evidence type="ECO:0000256" key="5">
    <source>
        <dbReference type="SAM" id="SignalP"/>
    </source>
</evidence>
<protein>
    <recommendedName>
        <fullName evidence="3">Endolytic peptidoglycan transglycosylase RlpA</fullName>
        <ecNumber evidence="3">4.2.2.-</ecNumber>
    </recommendedName>
</protein>
<dbReference type="RefSeq" id="WP_111568383.1">
    <property type="nucleotide sequence ID" value="NZ_PIPK01000003.1"/>
</dbReference>
<proteinExistence type="inferred from homology"/>
<dbReference type="InterPro" id="IPR036908">
    <property type="entry name" value="RlpA-like_sf"/>
</dbReference>
<keyword evidence="5" id="KW-0732">Signal</keyword>
<dbReference type="PROSITE" id="PS51257">
    <property type="entry name" value="PROKAR_LIPOPROTEIN"/>
    <property type="match status" value="1"/>
</dbReference>
<organism evidence="7 9">
    <name type="scientific">Aliidiomarina maris</name>
    <dbReference type="NCBI Taxonomy" id="531312"/>
    <lineage>
        <taxon>Bacteria</taxon>
        <taxon>Pseudomonadati</taxon>
        <taxon>Pseudomonadota</taxon>
        <taxon>Gammaproteobacteria</taxon>
        <taxon>Alteromonadales</taxon>
        <taxon>Idiomarinaceae</taxon>
        <taxon>Aliidiomarina</taxon>
    </lineage>
</organism>
<keyword evidence="3" id="KW-0564">Palmitate</keyword>
<comment type="similarity">
    <text evidence="3 4">Belongs to the RlpA family.</text>
</comment>
<gene>
    <name evidence="3" type="primary">rlpA</name>
    <name evidence="7" type="ORF">B0I24_1028</name>
    <name evidence="8" type="ORF">CWE07_05535</name>
</gene>
<feature type="signal peptide" evidence="5">
    <location>
        <begin position="1"/>
        <end position="26"/>
    </location>
</feature>
<dbReference type="InterPro" id="IPR012997">
    <property type="entry name" value="RplA"/>
</dbReference>
<feature type="domain" description="RlpA-like protein double-psi beta-barrel" evidence="6">
    <location>
        <begin position="35"/>
        <end position="124"/>
    </location>
</feature>
<dbReference type="PANTHER" id="PTHR34183:SF8">
    <property type="entry name" value="ENDOLYTIC PEPTIDOGLYCAN TRANSGLYCOSYLASE RLPA-RELATED"/>
    <property type="match status" value="1"/>
</dbReference>
<evidence type="ECO:0000313" key="8">
    <source>
        <dbReference type="EMBL" id="RUO27404.1"/>
    </source>
</evidence>
<feature type="chain" id="PRO_5016471166" description="Endolytic peptidoglycan transglycosylase RlpA" evidence="5">
    <location>
        <begin position="27"/>
        <end position="128"/>
    </location>
</feature>
<comment type="caution">
    <text evidence="7">The sequence shown here is derived from an EMBL/GenBank/DDBJ whole genome shotgun (WGS) entry which is preliminary data.</text>
</comment>
<dbReference type="Pfam" id="PF03330">
    <property type="entry name" value="DPBB_1"/>
    <property type="match status" value="1"/>
</dbReference>
<comment type="subcellular location">
    <subcellularLocation>
        <location evidence="3">Cell membrane</location>
        <topology evidence="3">Lipid-anchor</topology>
    </subcellularLocation>
</comment>
<evidence type="ECO:0000256" key="3">
    <source>
        <dbReference type="HAMAP-Rule" id="MF_02071"/>
    </source>
</evidence>
<dbReference type="CDD" id="cd22268">
    <property type="entry name" value="DPBB_RlpA-like"/>
    <property type="match status" value="1"/>
</dbReference>
<evidence type="ECO:0000313" key="10">
    <source>
        <dbReference type="Proteomes" id="UP000287865"/>
    </source>
</evidence>
<dbReference type="EMBL" id="QLMD01000002">
    <property type="protein sequence ID" value="RAK00583.1"/>
    <property type="molecule type" value="Genomic_DNA"/>
</dbReference>
<keyword evidence="2 3" id="KW-0961">Cell wall biogenesis/degradation</keyword>
<evidence type="ECO:0000313" key="9">
    <source>
        <dbReference type="Proteomes" id="UP000249203"/>
    </source>
</evidence>
<dbReference type="InterPro" id="IPR009009">
    <property type="entry name" value="RlpA-like_DPBB"/>
</dbReference>
<comment type="function">
    <text evidence="3">Lytic transglycosylase with a strong preference for naked glycan strands that lack stem peptides.</text>
</comment>
<keyword evidence="3" id="KW-0472">Membrane</keyword>
<dbReference type="GO" id="GO:0071555">
    <property type="term" value="P:cell wall organization"/>
    <property type="evidence" value="ECO:0007669"/>
    <property type="project" value="UniProtKB-KW"/>
</dbReference>
<reference evidence="8 10" key="1">
    <citation type="journal article" date="2018" name="Front. Microbiol.">
        <title>Genome-Based Analysis Reveals the Taxonomy and Diversity of the Family Idiomarinaceae.</title>
        <authorList>
            <person name="Liu Y."/>
            <person name="Lai Q."/>
            <person name="Shao Z."/>
        </authorList>
    </citation>
    <scope>NUCLEOTIDE SEQUENCE [LARGE SCALE GENOMIC DNA]</scope>
    <source>
        <strain evidence="8 10">CF12-14</strain>
    </source>
</reference>
<keyword evidence="10" id="KW-1185">Reference proteome</keyword>
<dbReference type="Proteomes" id="UP000249203">
    <property type="component" value="Unassembled WGS sequence"/>
</dbReference>
<accession>A0A327X646</accession>
<evidence type="ECO:0000256" key="1">
    <source>
        <dbReference type="ARBA" id="ARBA00023239"/>
    </source>
</evidence>
<dbReference type="GO" id="GO:0008932">
    <property type="term" value="F:lytic endotransglycosylase activity"/>
    <property type="evidence" value="ECO:0007669"/>
    <property type="project" value="UniProtKB-UniRule"/>
</dbReference>
<dbReference type="GO" id="GO:0000270">
    <property type="term" value="P:peptidoglycan metabolic process"/>
    <property type="evidence" value="ECO:0007669"/>
    <property type="project" value="UniProtKB-UniRule"/>
</dbReference>
<evidence type="ECO:0000313" key="7">
    <source>
        <dbReference type="EMBL" id="RAK00583.1"/>
    </source>
</evidence>
<dbReference type="EMBL" id="PIPK01000003">
    <property type="protein sequence ID" value="RUO27404.1"/>
    <property type="molecule type" value="Genomic_DNA"/>
</dbReference>
<dbReference type="NCBIfam" id="TIGR00413">
    <property type="entry name" value="rlpA"/>
    <property type="match status" value="1"/>
</dbReference>
<evidence type="ECO:0000259" key="6">
    <source>
        <dbReference type="Pfam" id="PF03330"/>
    </source>
</evidence>
<dbReference type="GO" id="GO:0005886">
    <property type="term" value="C:plasma membrane"/>
    <property type="evidence" value="ECO:0007669"/>
    <property type="project" value="UniProtKB-SubCell"/>
</dbReference>
<sequence length="128" mass="14178">MKHQLPILLVCLSVFALSACSTTPPANTSRVGFTETGVASYYAMKYQFRQTANGERFNQMASTAAHKTLPFNSRVRVTNLDNGKSTVVRINDRGPFIQGRIIDLSRSSFSHIADTSQGLVRVRIEVIE</sequence>
<dbReference type="AlphaFoldDB" id="A0A327X646"/>